<evidence type="ECO:0000313" key="3">
    <source>
        <dbReference type="Proteomes" id="UP000317638"/>
    </source>
</evidence>
<gene>
    <name evidence="2" type="ORF">FOJ82_01510</name>
</gene>
<feature type="domain" description="DUF6884" evidence="1">
    <location>
        <begin position="16"/>
        <end position="149"/>
    </location>
</feature>
<dbReference type="RefSeq" id="WP_143936691.1">
    <property type="nucleotide sequence ID" value="NZ_VKKG01000001.1"/>
</dbReference>
<dbReference type="OrthoDB" id="2866199at2"/>
<evidence type="ECO:0000259" key="1">
    <source>
        <dbReference type="Pfam" id="PF21818"/>
    </source>
</evidence>
<dbReference type="AlphaFoldDB" id="A0A553K4H3"/>
<dbReference type="EMBL" id="VKKG01000001">
    <property type="protein sequence ID" value="TRY19605.1"/>
    <property type="molecule type" value="Genomic_DNA"/>
</dbReference>
<protein>
    <recommendedName>
        <fullName evidence="1">DUF6884 domain-containing protein</fullName>
    </recommendedName>
</protein>
<dbReference type="Proteomes" id="UP000317638">
    <property type="component" value="Unassembled WGS sequence"/>
</dbReference>
<comment type="caution">
    <text evidence="2">The sequence shown here is derived from an EMBL/GenBank/DDBJ whole genome shotgun (WGS) entry which is preliminary data.</text>
</comment>
<reference evidence="2 3" key="1">
    <citation type="submission" date="2019-07" db="EMBL/GenBank/DDBJ databases">
        <authorList>
            <person name="Zhou L.-Y."/>
        </authorList>
    </citation>
    <scope>NUCLEOTIDE SEQUENCE [LARGE SCALE GENOMIC DNA]</scope>
    <source>
        <strain evidence="2 3">YIM 101269</strain>
    </source>
</reference>
<sequence>MSRPRTGADVGDPDLLLVGCVKSRSSEPALAKDLFTSDYFHKMRAHAEATGLDWYVVTAEHGLVAPDQWLEPYSLCLADQDVSSRRALGLRVAAQLEQRWGPLPGTVVEIHAGRTYVEALRPALLQSGAEVLDPLRGLSLGRRLAWYRELQDQSD</sequence>
<organism evidence="2 3">
    <name type="scientific">Tessaracoccus rhinocerotis</name>
    <dbReference type="NCBI Taxonomy" id="1689449"/>
    <lineage>
        <taxon>Bacteria</taxon>
        <taxon>Bacillati</taxon>
        <taxon>Actinomycetota</taxon>
        <taxon>Actinomycetes</taxon>
        <taxon>Propionibacteriales</taxon>
        <taxon>Propionibacteriaceae</taxon>
        <taxon>Tessaracoccus</taxon>
    </lineage>
</organism>
<keyword evidence="3" id="KW-1185">Reference proteome</keyword>
<dbReference type="InterPro" id="IPR049251">
    <property type="entry name" value="DUF6884"/>
</dbReference>
<dbReference type="Pfam" id="PF21818">
    <property type="entry name" value="DUF6884"/>
    <property type="match status" value="1"/>
</dbReference>
<name>A0A553K4H3_9ACTN</name>
<evidence type="ECO:0000313" key="2">
    <source>
        <dbReference type="EMBL" id="TRY19605.1"/>
    </source>
</evidence>
<accession>A0A553K4H3</accession>
<proteinExistence type="predicted"/>